<dbReference type="SUPFAM" id="SSF52833">
    <property type="entry name" value="Thioredoxin-like"/>
    <property type="match status" value="1"/>
</dbReference>
<dbReference type="AlphaFoldDB" id="A0A8C4FFS0"/>
<keyword evidence="3" id="KW-1185">Reference proteome</keyword>
<dbReference type="PROSITE" id="PS50404">
    <property type="entry name" value="GST_NTER"/>
    <property type="match status" value="1"/>
</dbReference>
<organism evidence="2 3">
    <name type="scientific">Catagonus wagneri</name>
    <name type="common">Chacoan peccary</name>
    <dbReference type="NCBI Taxonomy" id="51154"/>
    <lineage>
        <taxon>Eukaryota</taxon>
        <taxon>Metazoa</taxon>
        <taxon>Chordata</taxon>
        <taxon>Craniata</taxon>
        <taxon>Vertebrata</taxon>
        <taxon>Euteleostomi</taxon>
        <taxon>Mammalia</taxon>
        <taxon>Eutheria</taxon>
        <taxon>Laurasiatheria</taxon>
        <taxon>Artiodactyla</taxon>
        <taxon>Suina</taxon>
        <taxon>Tayassuidae</taxon>
        <taxon>Catagonus</taxon>
    </lineage>
</organism>
<reference evidence="2" key="1">
    <citation type="submission" date="2025-08" db="UniProtKB">
        <authorList>
            <consortium name="Ensembl"/>
        </authorList>
    </citation>
    <scope>IDENTIFICATION</scope>
</reference>
<protein>
    <recommendedName>
        <fullName evidence="1">GST N-terminal domain-containing protein</fullName>
    </recommendedName>
</protein>
<evidence type="ECO:0000313" key="3">
    <source>
        <dbReference type="Proteomes" id="UP000694540"/>
    </source>
</evidence>
<dbReference type="Proteomes" id="UP000694540">
    <property type="component" value="Unplaced"/>
</dbReference>
<dbReference type="InterPro" id="IPR004045">
    <property type="entry name" value="Glutathione_S-Trfase_N"/>
</dbReference>
<name>A0A8C4FFS0_9CETA</name>
<feature type="domain" description="GST N-terminal" evidence="1">
    <location>
        <begin position="4"/>
        <end position="65"/>
    </location>
</feature>
<evidence type="ECO:0000313" key="2">
    <source>
        <dbReference type="Ensembl" id="ENSCWAP00000027117.1"/>
    </source>
</evidence>
<evidence type="ECO:0000259" key="1">
    <source>
        <dbReference type="PROSITE" id="PS50404"/>
    </source>
</evidence>
<dbReference type="InterPro" id="IPR036249">
    <property type="entry name" value="Thioredoxin-like_sf"/>
</dbReference>
<accession>A0A8C4FFS0</accession>
<dbReference type="Ensembl" id="ENSCWAT00000029393.1">
    <property type="protein sequence ID" value="ENSCWAP00000027117.1"/>
    <property type="gene ID" value="ENSCWAG00000020488.1"/>
</dbReference>
<reference evidence="2" key="2">
    <citation type="submission" date="2025-09" db="UniProtKB">
        <authorList>
            <consortium name="Ensembl"/>
        </authorList>
    </citation>
    <scope>IDENTIFICATION</scope>
</reference>
<sequence>MLTTAMTLGNWDIHGLALAIHLLLEYTGSNYEERKYMMGDISTCMKSCRFLPGLLFLKAAIWGNK</sequence>
<proteinExistence type="predicted"/>
<dbReference type="Gene3D" id="3.40.30.10">
    <property type="entry name" value="Glutaredoxin"/>
    <property type="match status" value="1"/>
</dbReference>